<dbReference type="GeneID" id="35594707"/>
<protein>
    <submittedName>
        <fullName evidence="3">Nucleoside-diphosphate sugar epimerase</fullName>
    </submittedName>
</protein>
<dbReference type="Gene3D" id="3.40.50.720">
    <property type="entry name" value="NAD(P)-binding Rossmann-like Domain"/>
    <property type="match status" value="1"/>
</dbReference>
<dbReference type="PANTHER" id="PTHR43000">
    <property type="entry name" value="DTDP-D-GLUCOSE 4,6-DEHYDRATASE-RELATED"/>
    <property type="match status" value="1"/>
</dbReference>
<dbReference type="OrthoDB" id="4907at2157"/>
<proteinExistence type="inferred from homology"/>
<dbReference type="Proteomes" id="UP000236584">
    <property type="component" value="Plasmid unnamed1"/>
</dbReference>
<evidence type="ECO:0000259" key="2">
    <source>
        <dbReference type="Pfam" id="PF01370"/>
    </source>
</evidence>
<name>A0A2I8VQD5_9EURY</name>
<geneLocation type="plasmid" evidence="3">
    <name>unnamed1</name>
</geneLocation>
<keyword evidence="4" id="KW-1185">Reference proteome</keyword>
<feature type="domain" description="NAD-dependent epimerase/dehydratase" evidence="2">
    <location>
        <begin position="6"/>
        <end position="234"/>
    </location>
</feature>
<keyword evidence="3" id="KW-0614">Plasmid</keyword>
<evidence type="ECO:0000313" key="3">
    <source>
        <dbReference type="EMBL" id="AUV84140.1"/>
    </source>
</evidence>
<dbReference type="KEGG" id="srub:C2R22_21405"/>
<dbReference type="InterPro" id="IPR036291">
    <property type="entry name" value="NAD(P)-bd_dom_sf"/>
</dbReference>
<dbReference type="InterPro" id="IPR001509">
    <property type="entry name" value="Epimerase_deHydtase"/>
</dbReference>
<dbReference type="RefSeq" id="WP_103427829.1">
    <property type="nucleotide sequence ID" value="NZ_CP026310.1"/>
</dbReference>
<accession>A0A2I8VQD5</accession>
<organism evidence="3 4">
    <name type="scientific">Salinigranum rubrum</name>
    <dbReference type="NCBI Taxonomy" id="755307"/>
    <lineage>
        <taxon>Archaea</taxon>
        <taxon>Methanobacteriati</taxon>
        <taxon>Methanobacteriota</taxon>
        <taxon>Stenosarchaea group</taxon>
        <taxon>Halobacteria</taxon>
        <taxon>Halobacteriales</taxon>
        <taxon>Haloferacaceae</taxon>
        <taxon>Salinigranum</taxon>
    </lineage>
</organism>
<reference evidence="3 4" key="1">
    <citation type="submission" date="2018-01" db="EMBL/GenBank/DDBJ databases">
        <title>Complete genome sequence of Salinigranum rubrum GX10T, an extremely halophilic archaeon isolated from a marine solar saltern.</title>
        <authorList>
            <person name="Han S."/>
        </authorList>
    </citation>
    <scope>NUCLEOTIDE SEQUENCE [LARGE SCALE GENOMIC DNA]</scope>
    <source>
        <strain evidence="3 4">GX10</strain>
        <plasmid evidence="4">Plasmid unnamed1</plasmid>
    </source>
</reference>
<gene>
    <name evidence="3" type="ORF">C2R22_21405</name>
</gene>
<evidence type="ECO:0000256" key="1">
    <source>
        <dbReference type="ARBA" id="ARBA00007637"/>
    </source>
</evidence>
<dbReference type="Pfam" id="PF01370">
    <property type="entry name" value="Epimerase"/>
    <property type="match status" value="1"/>
</dbReference>
<comment type="similarity">
    <text evidence="1">Belongs to the NAD(P)-dependent epimerase/dehydratase family.</text>
</comment>
<dbReference type="AlphaFoldDB" id="A0A2I8VQD5"/>
<dbReference type="EMBL" id="CP026310">
    <property type="protein sequence ID" value="AUV84140.1"/>
    <property type="molecule type" value="Genomic_DNA"/>
</dbReference>
<dbReference type="SUPFAM" id="SSF51735">
    <property type="entry name" value="NAD(P)-binding Rossmann-fold domains"/>
    <property type="match status" value="1"/>
</dbReference>
<sequence>MSRNSVLVTGSSGTVGTELVLRLLDSGYDVHGVDVTENRWSDRVDDVTELVDLRDEDEVMDLETDVDMVVHLSANARVHQLVRNPERARDNFDMTFNMLEFARRNGVQDFVFSSSREVYGNNGKLIYDEEDTYTDSCESPYTASKIGGEAMVKAYEKCYGINTSLLRFSNVYGRYDNSNRVVPLFIAQAVDGRDLTVYGADKVLDFTYIDDCVSGIADVVDSFEKVQGTTLNIASGEGTSLLELARTVVNAVGANVDVHVEPNRTGEVSRYIADISRANKLVGYSPKYSFAEGIDETIEWYLDHQEVLDAILDN</sequence>
<evidence type="ECO:0000313" key="4">
    <source>
        <dbReference type="Proteomes" id="UP000236584"/>
    </source>
</evidence>